<keyword evidence="2" id="KW-1185">Reference proteome</keyword>
<reference evidence="1 2" key="1">
    <citation type="submission" date="2016-03" db="EMBL/GenBank/DDBJ databases">
        <title>How can Kluyveromyces marxianus grow so fast - potential evolutionary course in Saccharomyces Complex revealed by comparative genomics.</title>
        <authorList>
            <person name="Mo W."/>
            <person name="Lu W."/>
            <person name="Yang X."/>
            <person name="Qi J."/>
            <person name="Lv H."/>
        </authorList>
    </citation>
    <scope>NUCLEOTIDE SEQUENCE [LARGE SCALE GENOMIC DNA]</scope>
    <source>
        <strain evidence="1 2">FIM1</strain>
    </source>
</reference>
<name>A0ABX6EZ67_KLUMA</name>
<proteinExistence type="predicted"/>
<accession>A0ABX6EZ67</accession>
<dbReference type="Proteomes" id="UP000422736">
    <property type="component" value="Chromosome 4"/>
</dbReference>
<gene>
    <name evidence="1" type="primary">PNT1</name>
    <name evidence="1" type="ORF">FIM1_2871</name>
</gene>
<sequence length="396" mass="46489">MLSANRATLITKRAYNSRVIPIDITSKDGWRNSLKNNTLLNKLHQLNQNKKILIKPHTDETTSNEINSNGTLPITCMPIQTIAESIKNDNSIGNWRKPLVKWIRVGKFLLSTYRSGLKFTWSTYFETKSFKYTPKELIKLIEFKETESRILKKNKMNELAISRREYLQWLRRAEFWKIPKFALTLLVFEELTPLLCYLFPHLAPWNCLTPGLYKKITASRNKRPTQDFDINKKYISPYEVDKKMLSEYLVSQCIVPAWKMRLYRITNEYRIPLLSLVEVNHKTIIDDWLLLREFLKSENEVATVISDKEIVDAVFRRQLYTSDEDLNKMVQDMRGQEVLKLRLLIYLAFKYDCTLSAHDINGQLLAEKWGVDNMATFNYRGSNRLLTADVLDNLEA</sequence>
<dbReference type="EMBL" id="CP015057">
    <property type="protein sequence ID" value="QGN16169.1"/>
    <property type="molecule type" value="Genomic_DNA"/>
</dbReference>
<evidence type="ECO:0000313" key="2">
    <source>
        <dbReference type="Proteomes" id="UP000422736"/>
    </source>
</evidence>
<protein>
    <submittedName>
        <fullName evidence="1">Pentamidine resistance factor</fullName>
    </submittedName>
</protein>
<organism evidence="1 2">
    <name type="scientific">Kluyveromyces marxianus</name>
    <name type="common">Yeast</name>
    <name type="synonym">Candida kefyr</name>
    <dbReference type="NCBI Taxonomy" id="4911"/>
    <lineage>
        <taxon>Eukaryota</taxon>
        <taxon>Fungi</taxon>
        <taxon>Dikarya</taxon>
        <taxon>Ascomycota</taxon>
        <taxon>Saccharomycotina</taxon>
        <taxon>Saccharomycetes</taxon>
        <taxon>Saccharomycetales</taxon>
        <taxon>Saccharomycetaceae</taxon>
        <taxon>Kluyveromyces</taxon>
    </lineage>
</organism>
<evidence type="ECO:0000313" key="1">
    <source>
        <dbReference type="EMBL" id="QGN16169.1"/>
    </source>
</evidence>